<proteinExistence type="predicted"/>
<dbReference type="Pfam" id="PF17390">
    <property type="entry name" value="Bac_rhamnosid_C"/>
    <property type="match status" value="1"/>
</dbReference>
<keyword evidence="3 8" id="KW-0378">Hydrolase</keyword>
<dbReference type="GO" id="GO:0005975">
    <property type="term" value="P:carbohydrate metabolic process"/>
    <property type="evidence" value="ECO:0007669"/>
    <property type="project" value="InterPro"/>
</dbReference>
<feature type="domain" description="Alpha-L-rhamnosidase concanavalin-like" evidence="4">
    <location>
        <begin position="370"/>
        <end position="474"/>
    </location>
</feature>
<keyword evidence="8" id="KW-0326">Glycosidase</keyword>
<evidence type="ECO:0000259" key="5">
    <source>
        <dbReference type="Pfam" id="PF08531"/>
    </source>
</evidence>
<dbReference type="GO" id="GO:0030596">
    <property type="term" value="F:alpha-L-rhamnosidase activity"/>
    <property type="evidence" value="ECO:0007669"/>
    <property type="project" value="UniProtKB-EC"/>
</dbReference>
<protein>
    <recommendedName>
        <fullName evidence="2">alpha-L-rhamnosidase</fullName>
        <ecNumber evidence="2">3.2.1.40</ecNumber>
    </recommendedName>
</protein>
<dbReference type="Gene3D" id="2.60.40.10">
    <property type="entry name" value="Immunoglobulins"/>
    <property type="match status" value="1"/>
</dbReference>
<dbReference type="InterPro" id="IPR035398">
    <property type="entry name" value="Bac_rhamnosid_C"/>
</dbReference>
<dbReference type="Pfam" id="PF25788">
    <property type="entry name" value="Ig_Rha78A_N"/>
    <property type="match status" value="1"/>
</dbReference>
<dbReference type="InterPro" id="IPR008902">
    <property type="entry name" value="Rhamnosid_concanavalin"/>
</dbReference>
<evidence type="ECO:0000256" key="1">
    <source>
        <dbReference type="ARBA" id="ARBA00001445"/>
    </source>
</evidence>
<feature type="domain" description="Bacterial alpha-L-rhamnosidase N-terminal" evidence="5">
    <location>
        <begin position="191"/>
        <end position="361"/>
    </location>
</feature>
<keyword evidence="9" id="KW-1185">Reference proteome</keyword>
<name>A0A7W5E3E9_9BACT</name>
<dbReference type="EC" id="3.2.1.40" evidence="2"/>
<dbReference type="InterPro" id="IPR013737">
    <property type="entry name" value="Bac_rhamnosid_N"/>
</dbReference>
<evidence type="ECO:0000313" key="8">
    <source>
        <dbReference type="EMBL" id="MBB3209491.1"/>
    </source>
</evidence>
<evidence type="ECO:0000313" key="9">
    <source>
        <dbReference type="Proteomes" id="UP000536179"/>
    </source>
</evidence>
<accession>A0A7W5E3E9</accession>
<dbReference type="Pfam" id="PF05592">
    <property type="entry name" value="Bac_rhamnosid"/>
    <property type="match status" value="1"/>
</dbReference>
<gene>
    <name evidence="8" type="ORF">FHS27_005331</name>
</gene>
<sequence>MNTRPIFPVFLLLLNAVVAYSHGSNGGTLDDLRVEHLHDPIQLDTPRPRLSWKLLAEDSNERDLTQQSYQVLVASQRELLSRDQGDLWDSGMVQSSQSVLVPYDGEVLRSRQVCYWKVRVADNRGRLSRWSEVATWRMALLHPADWSGSQWIGLKDDTRDSDLASRMNLTLNESLRSHPSPLLRKEVTLNKNIRNAMAYVSGVGYADFYLNGKKVGDHVLDPGQTNYEQHTLYVVHDVTDDLKTGTNVLGFWLGNGVYGQNIAFGKKFGYGEPSVRAKLFIEYTDGTTQEVITDESWKATVSPIVFDNVYWGESYDARRKIKGWSEPGLDDSDWQTAIEVASPCRDDQLRPQLIPPIKEVERIKPVKMERVAPTTWLVDFGMNIAGWVELTVNQKAGDVIEVVPAEVLDKDTGRADQRTQGGGATGNQYRLFYVCNGRGEEKWSPRFTYSGFQYVELSGLDSPPDKDNISAVFVRSAIEKTGTFRCSEEILNQQYAASLLSLEGNWHSLPEDCPHREKCGWLGDAHATADLSLFNYDIATFYQKFIRDIEDSLRSDARLERVRPGSTGVPTMVAPGKRANRIANIDWGVAYLILPWRLYVHTGDVEAFKTHFGHIQDFIAYFRTFKNQQGVIENGLGDWCPPRWDRRAAPEYMECHPHVSGTAFFYQSLQIASQMASILGDSEYSRQCIVEAEKVRTAFENVYLNPIKGSKLEHYGSQTATVMALKLGMVSPNQINDCVKGLTFDIGELHGGHHACGIHGLRHLYTVLVNHGQDELAFQMLTDTTFPSPGYVLDCGLSTWPERRFEWKKERYRNSFNHPMNGGFAAFMHESLGGIRPQVSAPGYKHFRLQPYLTNHLEWVNASVDSPYGLVRSEWKNEADAFLWDIEIPVNTTATIWIPYSQGVKLIENGHPFSEDVVHVETHGRQWIHCEVGSGNFRFRVQHHQESE</sequence>
<dbReference type="PANTHER" id="PTHR33307:SF6">
    <property type="entry name" value="ALPHA-RHAMNOSIDASE (EUROFUNG)-RELATED"/>
    <property type="match status" value="1"/>
</dbReference>
<dbReference type="Gene3D" id="1.50.10.10">
    <property type="match status" value="1"/>
</dbReference>
<comment type="catalytic activity">
    <reaction evidence="1">
        <text>Hydrolysis of terminal non-reducing alpha-L-rhamnose residues in alpha-L-rhamnosides.</text>
        <dbReference type="EC" id="3.2.1.40"/>
    </reaction>
</comment>
<feature type="domain" description="Alpha-L-rhamnosidase six-hairpin glycosidase" evidence="6">
    <location>
        <begin position="480"/>
        <end position="831"/>
    </location>
</feature>
<dbReference type="EMBL" id="JACHXU010000024">
    <property type="protein sequence ID" value="MBB3209491.1"/>
    <property type="molecule type" value="Genomic_DNA"/>
</dbReference>
<dbReference type="AlphaFoldDB" id="A0A7W5E3E9"/>
<dbReference type="Gene3D" id="2.60.120.260">
    <property type="entry name" value="Galactose-binding domain-like"/>
    <property type="match status" value="2"/>
</dbReference>
<organism evidence="8 9">
    <name type="scientific">Aporhodopirellula rubra</name>
    <dbReference type="NCBI Taxonomy" id="980271"/>
    <lineage>
        <taxon>Bacteria</taxon>
        <taxon>Pseudomonadati</taxon>
        <taxon>Planctomycetota</taxon>
        <taxon>Planctomycetia</taxon>
        <taxon>Pirellulales</taxon>
        <taxon>Pirellulaceae</taxon>
        <taxon>Aporhodopirellula</taxon>
    </lineage>
</organism>
<dbReference type="Pfam" id="PF17389">
    <property type="entry name" value="Bac_rhamnosid6H"/>
    <property type="match status" value="1"/>
</dbReference>
<dbReference type="InterPro" id="IPR016007">
    <property type="entry name" value="Alpha_rhamnosid"/>
</dbReference>
<dbReference type="Gene3D" id="2.60.420.10">
    <property type="entry name" value="Maltose phosphorylase, domain 3"/>
    <property type="match status" value="1"/>
</dbReference>
<dbReference type="InterPro" id="IPR008928">
    <property type="entry name" value="6-hairpin_glycosidase_sf"/>
</dbReference>
<dbReference type="InterPro" id="IPR013783">
    <property type="entry name" value="Ig-like_fold"/>
</dbReference>
<evidence type="ECO:0000256" key="3">
    <source>
        <dbReference type="ARBA" id="ARBA00022801"/>
    </source>
</evidence>
<evidence type="ECO:0000259" key="7">
    <source>
        <dbReference type="Pfam" id="PF17390"/>
    </source>
</evidence>
<dbReference type="Proteomes" id="UP000536179">
    <property type="component" value="Unassembled WGS sequence"/>
</dbReference>
<dbReference type="InterPro" id="IPR035396">
    <property type="entry name" value="Bac_rhamnosid6H"/>
</dbReference>
<evidence type="ECO:0000259" key="4">
    <source>
        <dbReference type="Pfam" id="PF05592"/>
    </source>
</evidence>
<dbReference type="RefSeq" id="WP_246420859.1">
    <property type="nucleotide sequence ID" value="NZ_JACHXU010000024.1"/>
</dbReference>
<dbReference type="Pfam" id="PF08531">
    <property type="entry name" value="Bac_rhamnosid_N"/>
    <property type="match status" value="1"/>
</dbReference>
<dbReference type="SUPFAM" id="SSF48208">
    <property type="entry name" value="Six-hairpin glycosidases"/>
    <property type="match status" value="1"/>
</dbReference>
<evidence type="ECO:0000259" key="6">
    <source>
        <dbReference type="Pfam" id="PF17389"/>
    </source>
</evidence>
<evidence type="ECO:0000256" key="2">
    <source>
        <dbReference type="ARBA" id="ARBA00012652"/>
    </source>
</evidence>
<dbReference type="PANTHER" id="PTHR33307">
    <property type="entry name" value="ALPHA-RHAMNOSIDASE (EUROFUNG)"/>
    <property type="match status" value="1"/>
</dbReference>
<dbReference type="InterPro" id="IPR012341">
    <property type="entry name" value="6hp_glycosidase-like_sf"/>
</dbReference>
<reference evidence="8 9" key="1">
    <citation type="submission" date="2020-08" db="EMBL/GenBank/DDBJ databases">
        <title>Genomic Encyclopedia of Type Strains, Phase III (KMG-III): the genomes of soil and plant-associated and newly described type strains.</title>
        <authorList>
            <person name="Whitman W."/>
        </authorList>
    </citation>
    <scope>NUCLEOTIDE SEQUENCE [LARGE SCALE GENOMIC DNA]</scope>
    <source>
        <strain evidence="8 9">CECT 8075</strain>
    </source>
</reference>
<comment type="caution">
    <text evidence="8">The sequence shown here is derived from an EMBL/GenBank/DDBJ whole genome shotgun (WGS) entry which is preliminary data.</text>
</comment>
<feature type="domain" description="Alpha-L-rhamnosidase C-terminal" evidence="7">
    <location>
        <begin position="834"/>
        <end position="905"/>
    </location>
</feature>
<dbReference type="PIRSF" id="PIRSF010631">
    <property type="entry name" value="A-rhamnsds"/>
    <property type="match status" value="1"/>
</dbReference>